<sequence>MGCGRRGMGAIWDSLWVNGLNKGRGSWADIVEDEWMHLHLRSTRAYIDDVNVMSRVITGEEPAIVPGATAGKLASVFQWGNAMTDSDIANLGKGVYGTFVYSPYSMTLLHWYAIEEGEGVYLWDWMNPELSQNRGQLFPR</sequence>
<comment type="caution">
    <text evidence="1">The sequence shown here is derived from an EMBL/GenBank/DDBJ whole genome shotgun (WGS) entry which is preliminary data.</text>
</comment>
<name>A0AAE0KNY7_9CHLO</name>
<dbReference type="EMBL" id="LGRX02022667">
    <property type="protein sequence ID" value="KAK3255393.1"/>
    <property type="molecule type" value="Genomic_DNA"/>
</dbReference>
<proteinExistence type="predicted"/>
<reference evidence="1 2" key="1">
    <citation type="journal article" date="2015" name="Genome Biol. Evol.">
        <title>Comparative Genomics of a Bacterivorous Green Alga Reveals Evolutionary Causalities and Consequences of Phago-Mixotrophic Mode of Nutrition.</title>
        <authorList>
            <person name="Burns J.A."/>
            <person name="Paasch A."/>
            <person name="Narechania A."/>
            <person name="Kim E."/>
        </authorList>
    </citation>
    <scope>NUCLEOTIDE SEQUENCE [LARGE SCALE GENOMIC DNA]</scope>
    <source>
        <strain evidence="1 2">PLY_AMNH</strain>
    </source>
</reference>
<evidence type="ECO:0000313" key="1">
    <source>
        <dbReference type="EMBL" id="KAK3255393.1"/>
    </source>
</evidence>
<accession>A0AAE0KNY7</accession>
<dbReference type="Proteomes" id="UP001190700">
    <property type="component" value="Unassembled WGS sequence"/>
</dbReference>
<gene>
    <name evidence="1" type="ORF">CYMTET_35424</name>
</gene>
<protein>
    <submittedName>
        <fullName evidence="1">Uncharacterized protein</fullName>
    </submittedName>
</protein>
<keyword evidence="2" id="KW-1185">Reference proteome</keyword>
<evidence type="ECO:0000313" key="2">
    <source>
        <dbReference type="Proteomes" id="UP001190700"/>
    </source>
</evidence>
<dbReference type="AlphaFoldDB" id="A0AAE0KNY7"/>
<organism evidence="1 2">
    <name type="scientific">Cymbomonas tetramitiformis</name>
    <dbReference type="NCBI Taxonomy" id="36881"/>
    <lineage>
        <taxon>Eukaryota</taxon>
        <taxon>Viridiplantae</taxon>
        <taxon>Chlorophyta</taxon>
        <taxon>Pyramimonadophyceae</taxon>
        <taxon>Pyramimonadales</taxon>
        <taxon>Pyramimonadaceae</taxon>
        <taxon>Cymbomonas</taxon>
    </lineage>
</organism>